<feature type="signal peptide" evidence="1">
    <location>
        <begin position="1"/>
        <end position="24"/>
    </location>
</feature>
<reference evidence="2" key="1">
    <citation type="submission" date="2021-10" db="EMBL/GenBank/DDBJ databases">
        <title>Gramella sp. ASW11-100T, isolated from marine sediment.</title>
        <authorList>
            <person name="Xia C."/>
        </authorList>
    </citation>
    <scope>NUCLEOTIDE SEQUENCE</scope>
    <source>
        <strain evidence="2">ASW11-100</strain>
    </source>
</reference>
<dbReference type="PROSITE" id="PS51257">
    <property type="entry name" value="PROKAR_LIPOPROTEIN"/>
    <property type="match status" value="1"/>
</dbReference>
<keyword evidence="1" id="KW-0732">Signal</keyword>
<accession>A0A9X1LH97</accession>
<dbReference type="RefSeq" id="WP_229338047.1">
    <property type="nucleotide sequence ID" value="NZ_JAJBZG010000001.1"/>
</dbReference>
<proteinExistence type="predicted"/>
<evidence type="ECO:0000256" key="1">
    <source>
        <dbReference type="SAM" id="SignalP"/>
    </source>
</evidence>
<protein>
    <recommendedName>
        <fullName evidence="4">Lipocalin-like domain-containing protein</fullName>
    </recommendedName>
</protein>
<dbReference type="AlphaFoldDB" id="A0A9X1LH97"/>
<evidence type="ECO:0000313" key="2">
    <source>
        <dbReference type="EMBL" id="MCB7480263.1"/>
    </source>
</evidence>
<name>A0A9X1LH97_9FLAO</name>
<keyword evidence="3" id="KW-1185">Reference proteome</keyword>
<feature type="chain" id="PRO_5040784609" description="Lipocalin-like domain-containing protein" evidence="1">
    <location>
        <begin position="25"/>
        <end position="160"/>
    </location>
</feature>
<evidence type="ECO:0000313" key="3">
    <source>
        <dbReference type="Proteomes" id="UP001139414"/>
    </source>
</evidence>
<dbReference type="Proteomes" id="UP001139414">
    <property type="component" value="Unassembled WGS sequence"/>
</dbReference>
<dbReference type="EMBL" id="JAJBZG010000001">
    <property type="protein sequence ID" value="MCB7480263.1"/>
    <property type="molecule type" value="Genomic_DNA"/>
</dbReference>
<organism evidence="2 3">
    <name type="scientific">Christiangramia sediminis</name>
    <dbReference type="NCBI Taxonomy" id="2881336"/>
    <lineage>
        <taxon>Bacteria</taxon>
        <taxon>Pseudomonadati</taxon>
        <taxon>Bacteroidota</taxon>
        <taxon>Flavobacteriia</taxon>
        <taxon>Flavobacteriales</taxon>
        <taxon>Flavobacteriaceae</taxon>
        <taxon>Christiangramia</taxon>
    </lineage>
</organism>
<evidence type="ECO:0008006" key="4">
    <source>
        <dbReference type="Google" id="ProtNLM"/>
    </source>
</evidence>
<sequence>MKITNLKHVLLVLLMLSITTISCSSDDDNNPDQQNPQVISQIENNIRDGNWRITKFIDSNEDETNHFNGFNFTFGANGVLIAENENDSFEGTWSITDSDNSDDDDDSADDLDFNINFNLSNDFEDLNDDWDILTHSSNKIELIDVSGGNGGSDYLTFEKN</sequence>
<comment type="caution">
    <text evidence="2">The sequence shown here is derived from an EMBL/GenBank/DDBJ whole genome shotgun (WGS) entry which is preliminary data.</text>
</comment>
<gene>
    <name evidence="2" type="ORF">LGQ90_03205</name>
</gene>